<dbReference type="AlphaFoldDB" id="A0A939PAP5"/>
<evidence type="ECO:0008006" key="4">
    <source>
        <dbReference type="Google" id="ProtNLM"/>
    </source>
</evidence>
<name>A0A939PAP5_9ACTN</name>
<accession>A0A939PAP5</accession>
<feature type="chain" id="PRO_5037313762" description="Neocarzinostatin family protein" evidence="1">
    <location>
        <begin position="28"/>
        <end position="226"/>
    </location>
</feature>
<reference evidence="2" key="1">
    <citation type="submission" date="2021-03" db="EMBL/GenBank/DDBJ databases">
        <authorList>
            <person name="Kanchanasin P."/>
            <person name="Saeng-In P."/>
            <person name="Phongsopitanun W."/>
            <person name="Yuki M."/>
            <person name="Kudo T."/>
            <person name="Ohkuma M."/>
            <person name="Tanasupawat S."/>
        </authorList>
    </citation>
    <scope>NUCLEOTIDE SEQUENCE</scope>
    <source>
        <strain evidence="2">GKU 128</strain>
    </source>
</reference>
<proteinExistence type="predicted"/>
<protein>
    <recommendedName>
        <fullName evidence="4">Neocarzinostatin family protein</fullName>
    </recommendedName>
</protein>
<dbReference type="PROSITE" id="PS51318">
    <property type="entry name" value="TAT"/>
    <property type="match status" value="1"/>
</dbReference>
<comment type="caution">
    <text evidence="2">The sequence shown here is derived from an EMBL/GenBank/DDBJ whole genome shotgun (WGS) entry which is preliminary data.</text>
</comment>
<sequence>MASVRTLVTVGAAVVAAAALAAPPASAAATTIRKGSATADAYSGNVQASLLGTAEVSTSLGGGSCNQSTMTGSTGSDGTNLNISAATFANDPGPGCPGGGGTVTVSTENLPWSGGSAVFDGSHAGGRDAVITIAGFRVKAVASILGGITCYYGGSLTADGFNPDNPGRTDTGVAEAQVSVKGATVQKQDGGNALCPATATVTANYKLLGEKTAGSGTFDQTLYITG</sequence>
<keyword evidence="3" id="KW-1185">Reference proteome</keyword>
<gene>
    <name evidence="2" type="ORF">J4573_05365</name>
</gene>
<evidence type="ECO:0000313" key="2">
    <source>
        <dbReference type="EMBL" id="MBO2446508.1"/>
    </source>
</evidence>
<evidence type="ECO:0000256" key="1">
    <source>
        <dbReference type="SAM" id="SignalP"/>
    </source>
</evidence>
<organism evidence="2 3">
    <name type="scientific">Actinomadura barringtoniae</name>
    <dbReference type="NCBI Taxonomy" id="1427535"/>
    <lineage>
        <taxon>Bacteria</taxon>
        <taxon>Bacillati</taxon>
        <taxon>Actinomycetota</taxon>
        <taxon>Actinomycetes</taxon>
        <taxon>Streptosporangiales</taxon>
        <taxon>Thermomonosporaceae</taxon>
        <taxon>Actinomadura</taxon>
    </lineage>
</organism>
<dbReference type="RefSeq" id="WP_208254106.1">
    <property type="nucleotide sequence ID" value="NZ_JAGEOJ010000002.1"/>
</dbReference>
<dbReference type="EMBL" id="JAGEOJ010000002">
    <property type="protein sequence ID" value="MBO2446508.1"/>
    <property type="molecule type" value="Genomic_DNA"/>
</dbReference>
<dbReference type="InterPro" id="IPR006311">
    <property type="entry name" value="TAT_signal"/>
</dbReference>
<keyword evidence="1" id="KW-0732">Signal</keyword>
<feature type="signal peptide" evidence="1">
    <location>
        <begin position="1"/>
        <end position="27"/>
    </location>
</feature>
<evidence type="ECO:0000313" key="3">
    <source>
        <dbReference type="Proteomes" id="UP000669179"/>
    </source>
</evidence>
<dbReference type="Proteomes" id="UP000669179">
    <property type="component" value="Unassembled WGS sequence"/>
</dbReference>